<accession>A0ABN9VL85</accession>
<name>A0ABN9VL85_9DINO</name>
<evidence type="ECO:0000313" key="2">
    <source>
        <dbReference type="EMBL" id="CAK0873947.1"/>
    </source>
</evidence>
<proteinExistence type="predicted"/>
<evidence type="ECO:0000256" key="1">
    <source>
        <dbReference type="SAM" id="MobiDB-lite"/>
    </source>
</evidence>
<feature type="region of interest" description="Disordered" evidence="1">
    <location>
        <begin position="1"/>
        <end position="22"/>
    </location>
</feature>
<feature type="region of interest" description="Disordered" evidence="1">
    <location>
        <begin position="130"/>
        <end position="157"/>
    </location>
</feature>
<dbReference type="EMBL" id="CAUYUJ010017340">
    <property type="protein sequence ID" value="CAK0873947.1"/>
    <property type="molecule type" value="Genomic_DNA"/>
</dbReference>
<gene>
    <name evidence="2" type="ORF">PCOR1329_LOCUS59002</name>
</gene>
<dbReference type="Proteomes" id="UP001189429">
    <property type="component" value="Unassembled WGS sequence"/>
</dbReference>
<feature type="compositionally biased region" description="Low complexity" evidence="1">
    <location>
        <begin position="7"/>
        <end position="19"/>
    </location>
</feature>
<organism evidence="2 3">
    <name type="scientific">Prorocentrum cordatum</name>
    <dbReference type="NCBI Taxonomy" id="2364126"/>
    <lineage>
        <taxon>Eukaryota</taxon>
        <taxon>Sar</taxon>
        <taxon>Alveolata</taxon>
        <taxon>Dinophyceae</taxon>
        <taxon>Prorocentrales</taxon>
        <taxon>Prorocentraceae</taxon>
        <taxon>Prorocentrum</taxon>
    </lineage>
</organism>
<keyword evidence="3" id="KW-1185">Reference proteome</keyword>
<protein>
    <submittedName>
        <fullName evidence="2">Uncharacterized protein</fullName>
    </submittedName>
</protein>
<sequence>VREGLPAREGAPAPGPAEAMSSGEVDLAALAKERALRQRTQAAQGGAAPSVPVPVRQTKAAAKVPSGGITGAQKAILILAAVLVGPAVLKQVYDKVTTETVDASAFNIVTHYDTPAIEMMDGAAVAPADRSRAGSSAARRSCSSGSPACASRAGPTRRPLRCSTASAPCAWPKGPQACSSCSASRSWPSLAGPHLSLWGRCTQTCESSRRGAVWAEHGGGHLEVH</sequence>
<evidence type="ECO:0000313" key="3">
    <source>
        <dbReference type="Proteomes" id="UP001189429"/>
    </source>
</evidence>
<reference evidence="2" key="1">
    <citation type="submission" date="2023-10" db="EMBL/GenBank/DDBJ databases">
        <authorList>
            <person name="Chen Y."/>
            <person name="Shah S."/>
            <person name="Dougan E. K."/>
            <person name="Thang M."/>
            <person name="Chan C."/>
        </authorList>
    </citation>
    <scope>NUCLEOTIDE SEQUENCE [LARGE SCALE GENOMIC DNA]</scope>
</reference>
<feature type="compositionally biased region" description="Low complexity" evidence="1">
    <location>
        <begin position="133"/>
        <end position="154"/>
    </location>
</feature>
<comment type="caution">
    <text evidence="2">The sequence shown here is derived from an EMBL/GenBank/DDBJ whole genome shotgun (WGS) entry which is preliminary data.</text>
</comment>
<feature type="non-terminal residue" evidence="2">
    <location>
        <position position="1"/>
    </location>
</feature>